<dbReference type="PANTHER" id="PTHR43358">
    <property type="entry name" value="ALPHA/BETA-HYDROLASE"/>
    <property type="match status" value="1"/>
</dbReference>
<feature type="domain" description="Peptidase S9 prolyl oligopeptidase catalytic" evidence="1">
    <location>
        <begin position="126"/>
        <end position="299"/>
    </location>
</feature>
<gene>
    <name evidence="2" type="ORF">AVDCRST_MAG26-23</name>
</gene>
<organism evidence="2">
    <name type="scientific">uncultured Chloroflexia bacterium</name>
    <dbReference type="NCBI Taxonomy" id="1672391"/>
    <lineage>
        <taxon>Bacteria</taxon>
        <taxon>Bacillati</taxon>
        <taxon>Chloroflexota</taxon>
        <taxon>Chloroflexia</taxon>
        <taxon>environmental samples</taxon>
    </lineage>
</organism>
<dbReference type="Gene3D" id="3.40.50.1820">
    <property type="entry name" value="alpha/beta hydrolase"/>
    <property type="match status" value="1"/>
</dbReference>
<dbReference type="EMBL" id="CADCTK010000006">
    <property type="protein sequence ID" value="CAA9209425.1"/>
    <property type="molecule type" value="Genomic_DNA"/>
</dbReference>
<name>A0A6J4GXD5_9CHLR</name>
<protein>
    <recommendedName>
        <fullName evidence="1">Peptidase S9 prolyl oligopeptidase catalytic domain-containing protein</fullName>
    </recommendedName>
</protein>
<dbReference type="GO" id="GO:0008236">
    <property type="term" value="F:serine-type peptidase activity"/>
    <property type="evidence" value="ECO:0007669"/>
    <property type="project" value="InterPro"/>
</dbReference>
<proteinExistence type="predicted"/>
<evidence type="ECO:0000259" key="1">
    <source>
        <dbReference type="Pfam" id="PF00326"/>
    </source>
</evidence>
<sequence length="304" mass="33148">MRSRLRYPLRVVLPLGGALLSGALGVAAYATHQMNGPTRRRLRDHYTFSPYELDVDHEPVAFGAEGSVTLRGWWLPRPGSDRVVIGCTGHRGAKHELLGIGAGLWREGNNVLLFDFRGRGESDHAACSLAYHELADLQAAIEYARCRVPEARLGVVGYSMGAAVAILVAAQEPSIAAVVADSPFSSIKAVVGDAFARRRLPARPMLRLAESVNRWRYGYEWGAVQPLEAVAAIAPRPLLLIHGSEDRLIPLAHSEAIFANAGEPKELWVIPGVGHCGGYFADRPEYVARVARFFDAHLKRCGVE</sequence>
<reference evidence="2" key="1">
    <citation type="submission" date="2020-02" db="EMBL/GenBank/DDBJ databases">
        <authorList>
            <person name="Meier V. D."/>
        </authorList>
    </citation>
    <scope>NUCLEOTIDE SEQUENCE</scope>
    <source>
        <strain evidence="2">AVDCRST_MAG26</strain>
    </source>
</reference>
<dbReference type="InterPro" id="IPR029058">
    <property type="entry name" value="AB_hydrolase_fold"/>
</dbReference>
<dbReference type="AlphaFoldDB" id="A0A6J4GXD5"/>
<dbReference type="InterPro" id="IPR001375">
    <property type="entry name" value="Peptidase_S9_cat"/>
</dbReference>
<dbReference type="InterPro" id="IPR052920">
    <property type="entry name" value="DNA-binding_regulatory"/>
</dbReference>
<accession>A0A6J4GXD5</accession>
<dbReference type="GO" id="GO:0006508">
    <property type="term" value="P:proteolysis"/>
    <property type="evidence" value="ECO:0007669"/>
    <property type="project" value="InterPro"/>
</dbReference>
<dbReference type="PANTHER" id="PTHR43358:SF4">
    <property type="entry name" value="ALPHA_BETA HYDROLASE FOLD-1 DOMAIN-CONTAINING PROTEIN"/>
    <property type="match status" value="1"/>
</dbReference>
<evidence type="ECO:0000313" key="2">
    <source>
        <dbReference type="EMBL" id="CAA9209425.1"/>
    </source>
</evidence>
<dbReference type="SUPFAM" id="SSF53474">
    <property type="entry name" value="alpha/beta-Hydrolases"/>
    <property type="match status" value="1"/>
</dbReference>
<dbReference type="Pfam" id="PF00326">
    <property type="entry name" value="Peptidase_S9"/>
    <property type="match status" value="1"/>
</dbReference>